<dbReference type="EMBL" id="JARKIF010000022">
    <property type="protein sequence ID" value="KAJ7616502.1"/>
    <property type="molecule type" value="Genomic_DNA"/>
</dbReference>
<protein>
    <submittedName>
        <fullName evidence="1">Uncharacterized protein</fullName>
    </submittedName>
</protein>
<accession>A0AAD7BC35</accession>
<reference evidence="1" key="1">
    <citation type="submission" date="2023-03" db="EMBL/GenBank/DDBJ databases">
        <title>Massive genome expansion in bonnet fungi (Mycena s.s.) driven by repeated elements and novel gene families across ecological guilds.</title>
        <authorList>
            <consortium name="Lawrence Berkeley National Laboratory"/>
            <person name="Harder C.B."/>
            <person name="Miyauchi S."/>
            <person name="Viragh M."/>
            <person name="Kuo A."/>
            <person name="Thoen E."/>
            <person name="Andreopoulos B."/>
            <person name="Lu D."/>
            <person name="Skrede I."/>
            <person name="Drula E."/>
            <person name="Henrissat B."/>
            <person name="Morin E."/>
            <person name="Kohler A."/>
            <person name="Barry K."/>
            <person name="LaButti K."/>
            <person name="Morin E."/>
            <person name="Salamov A."/>
            <person name="Lipzen A."/>
            <person name="Mereny Z."/>
            <person name="Hegedus B."/>
            <person name="Baldrian P."/>
            <person name="Stursova M."/>
            <person name="Weitz H."/>
            <person name="Taylor A."/>
            <person name="Grigoriev I.V."/>
            <person name="Nagy L.G."/>
            <person name="Martin F."/>
            <person name="Kauserud H."/>
        </authorList>
    </citation>
    <scope>NUCLEOTIDE SEQUENCE</scope>
    <source>
        <strain evidence="1">9284</strain>
    </source>
</reference>
<organism evidence="1 2">
    <name type="scientific">Roridomyces roridus</name>
    <dbReference type="NCBI Taxonomy" id="1738132"/>
    <lineage>
        <taxon>Eukaryota</taxon>
        <taxon>Fungi</taxon>
        <taxon>Dikarya</taxon>
        <taxon>Basidiomycota</taxon>
        <taxon>Agaricomycotina</taxon>
        <taxon>Agaricomycetes</taxon>
        <taxon>Agaricomycetidae</taxon>
        <taxon>Agaricales</taxon>
        <taxon>Marasmiineae</taxon>
        <taxon>Mycenaceae</taxon>
        <taxon>Roridomyces</taxon>
    </lineage>
</organism>
<dbReference type="Gene3D" id="1.20.930.20">
    <property type="entry name" value="Adaptor protein Cbl, N-terminal domain"/>
    <property type="match status" value="1"/>
</dbReference>
<name>A0AAD7BC35_9AGAR</name>
<keyword evidence="2" id="KW-1185">Reference proteome</keyword>
<dbReference type="Proteomes" id="UP001221142">
    <property type="component" value="Unassembled WGS sequence"/>
</dbReference>
<dbReference type="InterPro" id="IPR036537">
    <property type="entry name" value="Adaptor_Cbl_N_dom_sf"/>
</dbReference>
<evidence type="ECO:0000313" key="2">
    <source>
        <dbReference type="Proteomes" id="UP001221142"/>
    </source>
</evidence>
<gene>
    <name evidence="1" type="ORF">FB45DRAFT_934355</name>
</gene>
<comment type="caution">
    <text evidence="1">The sequence shown here is derived from an EMBL/GenBank/DDBJ whole genome shotgun (WGS) entry which is preliminary data.</text>
</comment>
<dbReference type="CDD" id="cd21037">
    <property type="entry name" value="MLKL_NTD"/>
    <property type="match status" value="1"/>
</dbReference>
<evidence type="ECO:0000313" key="1">
    <source>
        <dbReference type="EMBL" id="KAJ7616502.1"/>
    </source>
</evidence>
<dbReference type="GO" id="GO:0007166">
    <property type="term" value="P:cell surface receptor signaling pathway"/>
    <property type="evidence" value="ECO:0007669"/>
    <property type="project" value="InterPro"/>
</dbReference>
<proteinExistence type="predicted"/>
<dbReference type="InterPro" id="IPR059179">
    <property type="entry name" value="MLKL-like_MCAfunc"/>
</dbReference>
<dbReference type="AlphaFoldDB" id="A0AAD7BC35"/>
<sequence length="217" mass="24632">MPRLLSSRSAADTLAATKVTLRAIQTSADAFPPLKSAASAVLIVLELSEKTKSNRKGCTHVARRSAQLVQDIHRQTKDFGIELPPEVQESVVEIRRLLKEIRDFLRTLSNENLLRRFARQDENRKQIAEYSRLLDEAMVHFSINLELSVHRLHVESALTARSEHAAVLAVSKMSESERLFLKEIRGDVNMGKYLLGFFFLDLSTLTRELLSHHLFDA</sequence>